<dbReference type="PANTHER" id="PTHR30349:SF41">
    <property type="entry name" value="INTEGRASE_RECOMBINASE PROTEIN MJ0367-RELATED"/>
    <property type="match status" value="1"/>
</dbReference>
<dbReference type="InterPro" id="IPR050090">
    <property type="entry name" value="Tyrosine_recombinase_XerCD"/>
</dbReference>
<dbReference type="PANTHER" id="PTHR30349">
    <property type="entry name" value="PHAGE INTEGRASE-RELATED"/>
    <property type="match status" value="1"/>
</dbReference>
<dbReference type="Gene3D" id="1.10.150.130">
    <property type="match status" value="1"/>
</dbReference>
<dbReference type="InterPro" id="IPR002104">
    <property type="entry name" value="Integrase_catalytic"/>
</dbReference>
<sequence>MPTPPYTKAHLVNSHKPVTERWYIVFWVWNALTGKKIRKRDYKINNHKTKATRLAFATKRIAAINALLEGGYHYNPKKKKNEQVALYTDKSKQYTIREAFKFILPVIKNSKRGATHNSYNSIANLFQQFCEDAGWIDWKIDTLEKTDIISFLDYVQAPRIDADNKITPGVSNTTRNKYKDYLAAIFTLLIERGKMKTNVAHGIKKVRQDEGGNTAYLPEQIEVLKEAITAKNNRLWLFITFMLYGFIRPAEIGRLRVKMIDVTGGMIRLPGSITKNGYDRNVRVSKHFKEYIAQLELSKYKSEHYVFGLNLVTGPKPIQKNQANFLHRQIARPLGFGDEYTLYSWKHTGVVLHYRKGIDIKTLQAQIGHRSIQETDTYLKSLGLYENTEIEDKSPAI</sequence>
<dbReference type="InterPro" id="IPR010998">
    <property type="entry name" value="Integrase_recombinase_N"/>
</dbReference>
<dbReference type="CDD" id="cd00397">
    <property type="entry name" value="DNA_BRE_C"/>
    <property type="match status" value="1"/>
</dbReference>
<evidence type="ECO:0000256" key="1">
    <source>
        <dbReference type="ARBA" id="ARBA00008857"/>
    </source>
</evidence>
<gene>
    <name evidence="5" type="ORF">IDJ77_11160</name>
</gene>
<keyword evidence="6" id="KW-1185">Reference proteome</keyword>
<protein>
    <submittedName>
        <fullName evidence="5">Site-specific integrase</fullName>
    </submittedName>
</protein>
<dbReference type="Proteomes" id="UP000606600">
    <property type="component" value="Unassembled WGS sequence"/>
</dbReference>
<evidence type="ECO:0000259" key="4">
    <source>
        <dbReference type="PROSITE" id="PS51898"/>
    </source>
</evidence>
<reference evidence="5 6" key="1">
    <citation type="submission" date="2020-09" db="EMBL/GenBank/DDBJ databases">
        <title>Novel species of Mucilaginibacter isolated from a glacier on the Tibetan Plateau.</title>
        <authorList>
            <person name="Liu Q."/>
            <person name="Xin Y.-H."/>
        </authorList>
    </citation>
    <scope>NUCLEOTIDE SEQUENCE [LARGE SCALE GENOMIC DNA]</scope>
    <source>
        <strain evidence="5 6">ZT4R22</strain>
    </source>
</reference>
<comment type="caution">
    <text evidence="5">The sequence shown here is derived from an EMBL/GenBank/DDBJ whole genome shotgun (WGS) entry which is preliminary data.</text>
</comment>
<comment type="similarity">
    <text evidence="1">Belongs to the 'phage' integrase family.</text>
</comment>
<evidence type="ECO:0000256" key="2">
    <source>
        <dbReference type="ARBA" id="ARBA00023125"/>
    </source>
</evidence>
<dbReference type="Pfam" id="PF00589">
    <property type="entry name" value="Phage_integrase"/>
    <property type="match status" value="1"/>
</dbReference>
<keyword evidence="3" id="KW-0233">DNA recombination</keyword>
<evidence type="ECO:0000256" key="3">
    <source>
        <dbReference type="ARBA" id="ARBA00023172"/>
    </source>
</evidence>
<dbReference type="Gene3D" id="1.10.443.10">
    <property type="entry name" value="Intergrase catalytic core"/>
    <property type="match status" value="1"/>
</dbReference>
<dbReference type="PROSITE" id="PS51898">
    <property type="entry name" value="TYR_RECOMBINASE"/>
    <property type="match status" value="1"/>
</dbReference>
<proteinExistence type="inferred from homology"/>
<evidence type="ECO:0000313" key="6">
    <source>
        <dbReference type="Proteomes" id="UP000606600"/>
    </source>
</evidence>
<organism evidence="5 6">
    <name type="scientific">Mucilaginibacter pankratovii</name>
    <dbReference type="NCBI Taxonomy" id="2772110"/>
    <lineage>
        <taxon>Bacteria</taxon>
        <taxon>Pseudomonadati</taxon>
        <taxon>Bacteroidota</taxon>
        <taxon>Sphingobacteriia</taxon>
        <taxon>Sphingobacteriales</taxon>
        <taxon>Sphingobacteriaceae</taxon>
        <taxon>Mucilaginibacter</taxon>
    </lineage>
</organism>
<feature type="domain" description="Tyr recombinase" evidence="4">
    <location>
        <begin position="211"/>
        <end position="392"/>
    </location>
</feature>
<keyword evidence="2" id="KW-0238">DNA-binding</keyword>
<dbReference type="EMBL" id="JACWMY010000005">
    <property type="protein sequence ID" value="MBD1364367.1"/>
    <property type="molecule type" value="Genomic_DNA"/>
</dbReference>
<dbReference type="InterPro" id="IPR013762">
    <property type="entry name" value="Integrase-like_cat_sf"/>
</dbReference>
<name>A0ABR7WSW4_9SPHI</name>
<dbReference type="InterPro" id="IPR011010">
    <property type="entry name" value="DNA_brk_join_enz"/>
</dbReference>
<evidence type="ECO:0000313" key="5">
    <source>
        <dbReference type="EMBL" id="MBD1364367.1"/>
    </source>
</evidence>
<dbReference type="SUPFAM" id="SSF56349">
    <property type="entry name" value="DNA breaking-rejoining enzymes"/>
    <property type="match status" value="1"/>
</dbReference>
<dbReference type="RefSeq" id="WP_191189032.1">
    <property type="nucleotide sequence ID" value="NZ_JACWMY010000005.1"/>
</dbReference>
<accession>A0ABR7WSW4</accession>